<evidence type="ECO:0000256" key="11">
    <source>
        <dbReference type="SAM" id="SignalP"/>
    </source>
</evidence>
<feature type="transmembrane region" description="Helical" evidence="10">
    <location>
        <begin position="184"/>
        <end position="204"/>
    </location>
</feature>
<keyword evidence="6 10" id="KW-1133">Transmembrane helix</keyword>
<reference evidence="12 13" key="1">
    <citation type="submission" date="2021-07" db="EMBL/GenBank/DDBJ databases">
        <title>complete genome sequencing of Tessaracoccus sp.J1M15.</title>
        <authorList>
            <person name="Bae J.-W."/>
            <person name="Kim D.-y."/>
        </authorList>
    </citation>
    <scope>NUCLEOTIDE SEQUENCE [LARGE SCALE GENOMIC DNA]</scope>
    <source>
        <strain evidence="12 13">J1M15</strain>
    </source>
</reference>
<dbReference type="Pfam" id="PF02653">
    <property type="entry name" value="BPD_transp_2"/>
    <property type="match status" value="1"/>
</dbReference>
<comment type="similarity">
    <text evidence="8">Belongs to the binding-protein-dependent transport system permease family. LivHM subfamily.</text>
</comment>
<keyword evidence="7 10" id="KW-0472">Membrane</keyword>
<keyword evidence="3" id="KW-1003">Cell membrane</keyword>
<gene>
    <name evidence="12" type="ORF">KDB89_02945</name>
</gene>
<evidence type="ECO:0000313" key="12">
    <source>
        <dbReference type="EMBL" id="QXT63453.1"/>
    </source>
</evidence>
<proteinExistence type="inferred from homology"/>
<evidence type="ECO:0000256" key="9">
    <source>
        <dbReference type="SAM" id="MobiDB-lite"/>
    </source>
</evidence>
<evidence type="ECO:0000256" key="3">
    <source>
        <dbReference type="ARBA" id="ARBA00022475"/>
    </source>
</evidence>
<dbReference type="EMBL" id="CP079216">
    <property type="protein sequence ID" value="QXT63453.1"/>
    <property type="molecule type" value="Genomic_DNA"/>
</dbReference>
<comment type="subcellular location">
    <subcellularLocation>
        <location evidence="1">Cell membrane</location>
        <topology evidence="1">Multi-pass membrane protein</topology>
    </subcellularLocation>
</comment>
<evidence type="ECO:0000256" key="4">
    <source>
        <dbReference type="ARBA" id="ARBA00022692"/>
    </source>
</evidence>
<keyword evidence="4 10" id="KW-0812">Transmembrane</keyword>
<evidence type="ECO:0000256" key="7">
    <source>
        <dbReference type="ARBA" id="ARBA00023136"/>
    </source>
</evidence>
<evidence type="ECO:0000256" key="10">
    <source>
        <dbReference type="SAM" id="Phobius"/>
    </source>
</evidence>
<keyword evidence="5" id="KW-0029">Amino-acid transport</keyword>
<name>A0ABX8SMQ5_9ACTN</name>
<feature type="transmembrane region" description="Helical" evidence="10">
    <location>
        <begin position="396"/>
        <end position="424"/>
    </location>
</feature>
<feature type="compositionally biased region" description="Low complexity" evidence="9">
    <location>
        <begin position="152"/>
        <end position="164"/>
    </location>
</feature>
<protein>
    <submittedName>
        <fullName evidence="12">Branched-chain amino acid ABC transporter permease</fullName>
    </submittedName>
</protein>
<organism evidence="12 13">
    <name type="scientific">Tessaracoccus palaemonis</name>
    <dbReference type="NCBI Taxonomy" id="2829499"/>
    <lineage>
        <taxon>Bacteria</taxon>
        <taxon>Bacillati</taxon>
        <taxon>Actinomycetota</taxon>
        <taxon>Actinomycetes</taxon>
        <taxon>Propionibacteriales</taxon>
        <taxon>Propionibacteriaceae</taxon>
        <taxon>Tessaracoccus</taxon>
    </lineage>
</organism>
<feature type="transmembrane region" description="Helical" evidence="10">
    <location>
        <begin position="269"/>
        <end position="293"/>
    </location>
</feature>
<dbReference type="Proteomes" id="UP000824504">
    <property type="component" value="Chromosome"/>
</dbReference>
<keyword evidence="2" id="KW-0813">Transport</keyword>
<feature type="transmembrane region" description="Helical" evidence="10">
    <location>
        <begin position="216"/>
        <end position="249"/>
    </location>
</feature>
<feature type="region of interest" description="Disordered" evidence="9">
    <location>
        <begin position="148"/>
        <end position="171"/>
    </location>
</feature>
<dbReference type="PANTHER" id="PTHR11795">
    <property type="entry name" value="BRANCHED-CHAIN AMINO ACID TRANSPORT SYSTEM PERMEASE PROTEIN LIVH"/>
    <property type="match status" value="1"/>
</dbReference>
<accession>A0ABX8SMQ5</accession>
<feature type="transmembrane region" description="Helical" evidence="10">
    <location>
        <begin position="436"/>
        <end position="452"/>
    </location>
</feature>
<evidence type="ECO:0000313" key="13">
    <source>
        <dbReference type="Proteomes" id="UP000824504"/>
    </source>
</evidence>
<evidence type="ECO:0000256" key="5">
    <source>
        <dbReference type="ARBA" id="ARBA00022970"/>
    </source>
</evidence>
<dbReference type="InterPro" id="IPR001851">
    <property type="entry name" value="ABC_transp_permease"/>
</dbReference>
<feature type="chain" id="PRO_5046366529" evidence="11">
    <location>
        <begin position="39"/>
        <end position="464"/>
    </location>
</feature>
<evidence type="ECO:0000256" key="1">
    <source>
        <dbReference type="ARBA" id="ARBA00004651"/>
    </source>
</evidence>
<evidence type="ECO:0000256" key="8">
    <source>
        <dbReference type="ARBA" id="ARBA00037998"/>
    </source>
</evidence>
<evidence type="ECO:0000256" key="2">
    <source>
        <dbReference type="ARBA" id="ARBA00022448"/>
    </source>
</evidence>
<dbReference type="PANTHER" id="PTHR11795:SF452">
    <property type="entry name" value="ABC TRANSPORTER PERMEASE PROTEIN"/>
    <property type="match status" value="1"/>
</dbReference>
<feature type="transmembrane region" description="Helical" evidence="10">
    <location>
        <begin position="314"/>
        <end position="332"/>
    </location>
</feature>
<feature type="transmembrane region" description="Helical" evidence="10">
    <location>
        <begin position="364"/>
        <end position="384"/>
    </location>
</feature>
<keyword evidence="11" id="KW-0732">Signal</keyword>
<sequence>MGLPTRSTTGPAARPRRILATLAALTGILCLLPLSAHAEVTAVTECERSSEHGCVQVNIFDGDREPVADVKVTLEGPDGSVDAVSTAEGPTTFQVDTADTYTVTLDGASIPADFPSAGTDLVKDLTVQFGSTARGTFDLTEAAAAPVPDGEASASASSAPAAPAQEDGSSGVSMDRVWQQLASGLRFGLMLALASVGASLIYGTTRVSNFAHGEQVTLGAVLSYLLIQVGLPLWGAAILAIGICAATGWLQDAALWKPLRRRGTPVTQIMIVTIGLSIALQFLIQFMVGTGTFQVVTGNPRTVTFGPITMTHESLLAMGISLVVLLAIGFFLTRTRLGRATRAVSDNPALASATGINTNSVIRLVWTLACGLAGLAGLMFALMFGAANWNMGLQMLLLMFAAITLGGLGTANGALVGSLIIGFAVELSSLVIPSDLRYATALLILIIVLLVRPQGILGRADRIG</sequence>
<dbReference type="InterPro" id="IPR052157">
    <property type="entry name" value="BCAA_transport_permease"/>
</dbReference>
<dbReference type="RefSeq" id="WP_219083377.1">
    <property type="nucleotide sequence ID" value="NZ_CP079216.1"/>
</dbReference>
<keyword evidence="13" id="KW-1185">Reference proteome</keyword>
<dbReference type="CDD" id="cd06582">
    <property type="entry name" value="TM_PBP1_LivH_like"/>
    <property type="match status" value="1"/>
</dbReference>
<evidence type="ECO:0000256" key="6">
    <source>
        <dbReference type="ARBA" id="ARBA00022989"/>
    </source>
</evidence>
<feature type="signal peptide" evidence="11">
    <location>
        <begin position="1"/>
        <end position="38"/>
    </location>
</feature>